<dbReference type="GO" id="GO:0016020">
    <property type="term" value="C:membrane"/>
    <property type="evidence" value="ECO:0007669"/>
    <property type="project" value="UniProtKB-SubCell"/>
</dbReference>
<gene>
    <name evidence="7" type="ORF">GM415_05270</name>
</gene>
<evidence type="ECO:0000313" key="8">
    <source>
        <dbReference type="Proteomes" id="UP000428328"/>
    </source>
</evidence>
<evidence type="ECO:0000256" key="2">
    <source>
        <dbReference type="ARBA" id="ARBA00022692"/>
    </source>
</evidence>
<organism evidence="7 8">
    <name type="scientific">Pseudodesulfovibrio cashew</name>
    <dbReference type="NCBI Taxonomy" id="2678688"/>
    <lineage>
        <taxon>Bacteria</taxon>
        <taxon>Pseudomonadati</taxon>
        <taxon>Thermodesulfobacteriota</taxon>
        <taxon>Desulfovibrionia</taxon>
        <taxon>Desulfovibrionales</taxon>
        <taxon>Desulfovibrionaceae</taxon>
    </lineage>
</organism>
<evidence type="ECO:0000256" key="1">
    <source>
        <dbReference type="ARBA" id="ARBA00004370"/>
    </source>
</evidence>
<proteinExistence type="predicted"/>
<feature type="domain" description="Mechanosensitive ion channel MscS" evidence="6">
    <location>
        <begin position="129"/>
        <end position="204"/>
    </location>
</feature>
<sequence>MRPGFVFWWKLRPGRGRPRRLPRTGDRCYHFRRVVQSEKSVKELFNNPYVLKTAYSLGLALVLFLLARLAGAMTRRRGGKPAESGFVIKYAGLSVFALCLVFIWMDGLGPIVTVLSVVAAALTIVSKELILNFLGSFVILWRELFAIGDRVQVGDCAGDVIDKGLFYFTLLEVGNNDFAGHSTGRLIKVPNSLALTLPVINATRGAGYVWNEIGVTITRESDREAARDALLATVGEYYAREGVDLERVKRFFETKGVFFRKTTPRVYLGVVTGGFRLTLRYLCSSRMSRESGDFILTGFVDRCPELGVELAQTQE</sequence>
<feature type="transmembrane region" description="Helical" evidence="5">
    <location>
        <begin position="111"/>
        <end position="141"/>
    </location>
</feature>
<evidence type="ECO:0000313" key="7">
    <source>
        <dbReference type="EMBL" id="QGY39551.1"/>
    </source>
</evidence>
<dbReference type="InterPro" id="IPR023408">
    <property type="entry name" value="MscS_beta-dom_sf"/>
</dbReference>
<evidence type="ECO:0000256" key="3">
    <source>
        <dbReference type="ARBA" id="ARBA00022989"/>
    </source>
</evidence>
<comment type="subcellular location">
    <subcellularLocation>
        <location evidence="1">Membrane</location>
    </subcellularLocation>
</comment>
<dbReference type="Pfam" id="PF00924">
    <property type="entry name" value="MS_channel_2nd"/>
    <property type="match status" value="1"/>
</dbReference>
<evidence type="ECO:0000256" key="5">
    <source>
        <dbReference type="SAM" id="Phobius"/>
    </source>
</evidence>
<reference evidence="7 8" key="1">
    <citation type="submission" date="2019-11" db="EMBL/GenBank/DDBJ databases">
        <authorList>
            <person name="Zheng R.K."/>
            <person name="Sun C.M."/>
        </authorList>
    </citation>
    <scope>NUCLEOTIDE SEQUENCE [LARGE SCALE GENOMIC DNA]</scope>
    <source>
        <strain evidence="7 8">SRB007</strain>
    </source>
</reference>
<evidence type="ECO:0000256" key="4">
    <source>
        <dbReference type="ARBA" id="ARBA00023136"/>
    </source>
</evidence>
<dbReference type="GO" id="GO:0008381">
    <property type="term" value="F:mechanosensitive monoatomic ion channel activity"/>
    <property type="evidence" value="ECO:0007669"/>
    <property type="project" value="UniProtKB-ARBA"/>
</dbReference>
<dbReference type="Proteomes" id="UP000428328">
    <property type="component" value="Chromosome"/>
</dbReference>
<dbReference type="PANTHER" id="PTHR30566">
    <property type="entry name" value="YNAI-RELATED MECHANOSENSITIVE ION CHANNEL"/>
    <property type="match status" value="1"/>
</dbReference>
<keyword evidence="2 5" id="KW-0812">Transmembrane</keyword>
<dbReference type="InterPro" id="IPR010920">
    <property type="entry name" value="LSM_dom_sf"/>
</dbReference>
<dbReference type="InterPro" id="IPR006685">
    <property type="entry name" value="MscS_channel_2nd"/>
</dbReference>
<protein>
    <submittedName>
        <fullName evidence="7">Mechanosensitive ion channel</fullName>
    </submittedName>
</protein>
<name>A0A6I6JBU2_9BACT</name>
<dbReference type="Gene3D" id="2.30.30.60">
    <property type="match status" value="1"/>
</dbReference>
<dbReference type="PANTHER" id="PTHR30566:SF5">
    <property type="entry name" value="MECHANOSENSITIVE ION CHANNEL PROTEIN 1, MITOCHONDRIAL-RELATED"/>
    <property type="match status" value="1"/>
</dbReference>
<keyword evidence="3 5" id="KW-1133">Transmembrane helix</keyword>
<dbReference type="AlphaFoldDB" id="A0A6I6JBU2"/>
<keyword evidence="8" id="KW-1185">Reference proteome</keyword>
<feature type="transmembrane region" description="Helical" evidence="5">
    <location>
        <begin position="54"/>
        <end position="74"/>
    </location>
</feature>
<dbReference type="SUPFAM" id="SSF50182">
    <property type="entry name" value="Sm-like ribonucleoproteins"/>
    <property type="match status" value="1"/>
</dbReference>
<feature type="transmembrane region" description="Helical" evidence="5">
    <location>
        <begin position="86"/>
        <end position="105"/>
    </location>
</feature>
<evidence type="ECO:0000259" key="6">
    <source>
        <dbReference type="Pfam" id="PF00924"/>
    </source>
</evidence>
<dbReference type="EMBL" id="CP046400">
    <property type="protein sequence ID" value="QGY39551.1"/>
    <property type="molecule type" value="Genomic_DNA"/>
</dbReference>
<keyword evidence="4 5" id="KW-0472">Membrane</keyword>
<accession>A0A6I6JBU2</accession>
<dbReference type="KEGG" id="psel:GM415_05270"/>